<evidence type="ECO:0000256" key="2">
    <source>
        <dbReference type="ARBA" id="ARBA00013855"/>
    </source>
</evidence>
<dbReference type="Gene3D" id="2.40.10.350">
    <property type="entry name" value="Rod shape-determining protein MreC, domain 2"/>
    <property type="match status" value="1"/>
</dbReference>
<feature type="transmembrane region" description="Helical" evidence="5">
    <location>
        <begin position="12"/>
        <end position="32"/>
    </location>
</feature>
<dbReference type="InterPro" id="IPR042175">
    <property type="entry name" value="Cell/Rod_MreC_2"/>
</dbReference>
<keyword evidence="5" id="KW-0812">Transmembrane</keyword>
<evidence type="ECO:0000256" key="3">
    <source>
        <dbReference type="ARBA" id="ARBA00022960"/>
    </source>
</evidence>
<dbReference type="PANTHER" id="PTHR34138:SF1">
    <property type="entry name" value="CELL SHAPE-DETERMINING PROTEIN MREC"/>
    <property type="match status" value="1"/>
</dbReference>
<dbReference type="InterPro" id="IPR007221">
    <property type="entry name" value="MreC"/>
</dbReference>
<dbReference type="PIRSF" id="PIRSF038471">
    <property type="entry name" value="MreC"/>
    <property type="match status" value="1"/>
</dbReference>
<keyword evidence="5" id="KW-0472">Membrane</keyword>
<gene>
    <name evidence="7" type="primary">mreC_1</name>
    <name evidence="7" type="ORF">AS52_03794</name>
</gene>
<accession>A0A806UC33</accession>
<organism evidence="7 8">
    <name type="scientific">Priestia megaterium Q3</name>
    <dbReference type="NCBI Taxonomy" id="1452722"/>
    <lineage>
        <taxon>Bacteria</taxon>
        <taxon>Bacillati</taxon>
        <taxon>Bacillota</taxon>
        <taxon>Bacilli</taxon>
        <taxon>Bacillales</taxon>
        <taxon>Bacillaceae</taxon>
        <taxon>Priestia</taxon>
    </lineage>
</organism>
<dbReference type="EMBL" id="CP010586">
    <property type="protein sequence ID" value="AKP78755.1"/>
    <property type="molecule type" value="Genomic_DNA"/>
</dbReference>
<reference evidence="7 8" key="1">
    <citation type="submission" date="2015-01" db="EMBL/GenBank/DDBJ databases">
        <title>Genome sequence of bacillus megaterium Q3.</title>
        <authorList>
            <person name="Wang Y."/>
            <person name="Luo K."/>
            <person name="Bai L."/>
            <person name="Luo F."/>
        </authorList>
    </citation>
    <scope>NUCLEOTIDE SEQUENCE [LARGE SCALE GENOMIC DNA]</scope>
    <source>
        <strain evidence="7 8">Q3</strain>
    </source>
</reference>
<dbReference type="InterPro" id="IPR042177">
    <property type="entry name" value="Cell/Rod_1"/>
</dbReference>
<feature type="domain" description="Rod shape-determining protein MreC beta-barrel core" evidence="6">
    <location>
        <begin position="107"/>
        <end position="258"/>
    </location>
</feature>
<dbReference type="GO" id="GO:0008360">
    <property type="term" value="P:regulation of cell shape"/>
    <property type="evidence" value="ECO:0007669"/>
    <property type="project" value="UniProtKB-KW"/>
</dbReference>
<dbReference type="PANTHER" id="PTHR34138">
    <property type="entry name" value="CELL SHAPE-DETERMINING PROTEIN MREC"/>
    <property type="match status" value="1"/>
</dbReference>
<dbReference type="NCBIfam" id="TIGR00219">
    <property type="entry name" value="mreC"/>
    <property type="match status" value="1"/>
</dbReference>
<sequence>MIRFQRKKKRHTYILIGGILTVGGLIFVGTLYKDSLLSLDNLSWSEPQQVSQLFSTYKENSILKNKLATENQEEANAYKLEYENKVLKKILKTEDQVKTYNPVTATVIGRSTNNWNNELTIDKGKKQGLKIDMNVLGTNGVVGKVSNVFSSTSIVELISSNLRTNRMAVMLKDRKSVNGTLEGYDDKKGNLIIRKIPSEAEVNVGDKVQTSPISSIFQRKLALGKVIKVKPDEYGLTQLAVVKPSSNFNDISEVIVIKAKNNG</sequence>
<dbReference type="GO" id="GO:0005886">
    <property type="term" value="C:plasma membrane"/>
    <property type="evidence" value="ECO:0007669"/>
    <property type="project" value="TreeGrafter"/>
</dbReference>
<dbReference type="RefSeq" id="WP_049165961.1">
    <property type="nucleotide sequence ID" value="NZ_CP010586.1"/>
</dbReference>
<keyword evidence="3" id="KW-0133">Cell shape</keyword>
<keyword evidence="5" id="KW-1133">Transmembrane helix</keyword>
<dbReference type="Pfam" id="PF04085">
    <property type="entry name" value="MreC"/>
    <property type="match status" value="1"/>
</dbReference>
<name>A0A806UC33_PRIMG</name>
<proteinExistence type="inferred from homology"/>
<evidence type="ECO:0000259" key="6">
    <source>
        <dbReference type="Pfam" id="PF04085"/>
    </source>
</evidence>
<dbReference type="InterPro" id="IPR055342">
    <property type="entry name" value="MreC_beta-barrel_core"/>
</dbReference>
<comment type="similarity">
    <text evidence="1">Belongs to the MreC family.</text>
</comment>
<dbReference type="AlphaFoldDB" id="A0A806UC33"/>
<evidence type="ECO:0000313" key="7">
    <source>
        <dbReference type="EMBL" id="AKP78755.1"/>
    </source>
</evidence>
<evidence type="ECO:0000256" key="1">
    <source>
        <dbReference type="ARBA" id="ARBA00009369"/>
    </source>
</evidence>
<evidence type="ECO:0000313" key="8">
    <source>
        <dbReference type="Proteomes" id="UP000036410"/>
    </source>
</evidence>
<evidence type="ECO:0000256" key="4">
    <source>
        <dbReference type="ARBA" id="ARBA00032089"/>
    </source>
</evidence>
<evidence type="ECO:0000256" key="5">
    <source>
        <dbReference type="SAM" id="Phobius"/>
    </source>
</evidence>
<protein>
    <recommendedName>
        <fullName evidence="2">Cell shape-determining protein MreC</fullName>
    </recommendedName>
    <alternativeName>
        <fullName evidence="4">Cell shape protein MreC</fullName>
    </alternativeName>
</protein>
<dbReference type="Proteomes" id="UP000036410">
    <property type="component" value="Chromosome"/>
</dbReference>
<dbReference type="Gene3D" id="2.40.10.340">
    <property type="entry name" value="Rod shape-determining protein MreC, domain 1"/>
    <property type="match status" value="1"/>
</dbReference>